<evidence type="ECO:0000256" key="2">
    <source>
        <dbReference type="ARBA" id="ARBA00022801"/>
    </source>
</evidence>
<keyword evidence="2 6" id="KW-0378">Hydrolase</keyword>
<dbReference type="EMBL" id="VJMH01000853">
    <property type="protein sequence ID" value="KAF0714171.1"/>
    <property type="molecule type" value="Genomic_DNA"/>
</dbReference>
<name>A0A6A4ZNG7_9STRA</name>
<dbReference type="InterPro" id="IPR030458">
    <property type="entry name" value="Glyco_hydro_31_AS"/>
</dbReference>
<dbReference type="SUPFAM" id="SSF74650">
    <property type="entry name" value="Galactose mutarotase-like"/>
    <property type="match status" value="1"/>
</dbReference>
<dbReference type="OrthoDB" id="5839090at2759"/>
<keyword evidence="3" id="KW-0325">Glycoprotein</keyword>
<evidence type="ECO:0000259" key="7">
    <source>
        <dbReference type="Pfam" id="PF01055"/>
    </source>
</evidence>
<gene>
    <name evidence="10" type="ORF">As57867_003995</name>
</gene>
<proteinExistence type="inferred from homology"/>
<dbReference type="SUPFAM" id="SSF51011">
    <property type="entry name" value="Glycosyl hydrolase domain"/>
    <property type="match status" value="1"/>
</dbReference>
<dbReference type="InterPro" id="IPR011013">
    <property type="entry name" value="Gal_mutarotase_sf_dom"/>
</dbReference>
<dbReference type="InterPro" id="IPR000322">
    <property type="entry name" value="Glyco_hydro_31_TIM"/>
</dbReference>
<dbReference type="InterPro" id="IPR048395">
    <property type="entry name" value="Glyco_hydro_31_C"/>
</dbReference>
<dbReference type="PANTHER" id="PTHR22762:SF133">
    <property type="entry name" value="P-TYPE DOMAIN-CONTAINING PROTEIN"/>
    <property type="match status" value="1"/>
</dbReference>
<comment type="similarity">
    <text evidence="1 6">Belongs to the glycosyl hydrolase 31 family.</text>
</comment>
<evidence type="ECO:0000256" key="3">
    <source>
        <dbReference type="ARBA" id="ARBA00023180"/>
    </source>
</evidence>
<dbReference type="InterPro" id="IPR013780">
    <property type="entry name" value="Glyco_hydro_b"/>
</dbReference>
<dbReference type="Gene3D" id="3.20.20.80">
    <property type="entry name" value="Glycosidases"/>
    <property type="match status" value="1"/>
</dbReference>
<dbReference type="InterPro" id="IPR025887">
    <property type="entry name" value="Glyco_hydro_31_N_dom"/>
</dbReference>
<dbReference type="Gene3D" id="2.60.40.1760">
    <property type="entry name" value="glycosyl hydrolase (family 31)"/>
    <property type="match status" value="1"/>
</dbReference>
<dbReference type="Gene3D" id="2.60.40.1180">
    <property type="entry name" value="Golgi alpha-mannosidase II"/>
    <property type="match status" value="2"/>
</dbReference>
<dbReference type="SUPFAM" id="SSF51445">
    <property type="entry name" value="(Trans)glycosidases"/>
    <property type="match status" value="1"/>
</dbReference>
<accession>A0A6A4ZNG7</accession>
<evidence type="ECO:0000259" key="8">
    <source>
        <dbReference type="Pfam" id="PF13802"/>
    </source>
</evidence>
<feature type="domain" description="Glycoside hydrolase family 31 N-terminal" evidence="8">
    <location>
        <begin position="56"/>
        <end position="181"/>
    </location>
</feature>
<dbReference type="PANTHER" id="PTHR22762">
    <property type="entry name" value="ALPHA-GLUCOSIDASE"/>
    <property type="match status" value="1"/>
</dbReference>
<feature type="non-terminal residue" evidence="10">
    <location>
        <position position="1"/>
    </location>
</feature>
<dbReference type="CDD" id="cd14752">
    <property type="entry name" value="GH31_N"/>
    <property type="match status" value="1"/>
</dbReference>
<evidence type="ECO:0000256" key="6">
    <source>
        <dbReference type="RuleBase" id="RU361185"/>
    </source>
</evidence>
<evidence type="ECO:0000259" key="9">
    <source>
        <dbReference type="Pfam" id="PF21365"/>
    </source>
</evidence>
<dbReference type="InterPro" id="IPR017853">
    <property type="entry name" value="GH"/>
</dbReference>
<protein>
    <recommendedName>
        <fullName evidence="5">Maltase</fullName>
    </recommendedName>
</protein>
<feature type="domain" description="Glycosyl hydrolase family 31 C-terminal" evidence="9">
    <location>
        <begin position="606"/>
        <end position="692"/>
    </location>
</feature>
<dbReference type="GO" id="GO:0030246">
    <property type="term" value="F:carbohydrate binding"/>
    <property type="evidence" value="ECO:0007669"/>
    <property type="project" value="InterPro"/>
</dbReference>
<dbReference type="AlphaFoldDB" id="A0A6A4ZNG7"/>
<organism evidence="10">
    <name type="scientific">Aphanomyces stellatus</name>
    <dbReference type="NCBI Taxonomy" id="120398"/>
    <lineage>
        <taxon>Eukaryota</taxon>
        <taxon>Sar</taxon>
        <taxon>Stramenopiles</taxon>
        <taxon>Oomycota</taxon>
        <taxon>Saprolegniomycetes</taxon>
        <taxon>Saprolegniales</taxon>
        <taxon>Verrucalvaceae</taxon>
        <taxon>Aphanomyces</taxon>
    </lineage>
</organism>
<dbReference type="Pfam" id="PF01055">
    <property type="entry name" value="Glyco_hydro_31_2nd"/>
    <property type="match status" value="1"/>
</dbReference>
<evidence type="ECO:0000256" key="1">
    <source>
        <dbReference type="ARBA" id="ARBA00007806"/>
    </source>
</evidence>
<feature type="domain" description="Glycoside hydrolase family 31 TIM barrel" evidence="7">
    <location>
        <begin position="223"/>
        <end position="596"/>
    </location>
</feature>
<sequence>LSLLQRGPFGNDIKSLQVTVDTTSDESVRVRITDPAFKRYEVPLVLNPRKAGSGHQLYAVSVTANPFGLAITRKSTGEAIFNSTSNGAFSGLVFENQFLEFSTSTASPVTFYGLGERVGSLLLPTNGDHFTMWSRDQPSDHGHVHQPKGGDNVYGVHPFYVRRETQGAHHGVFLLNSNAMEVVAQKQTITWRSTGGILDLFVFLGPEPKTVVSQYTSLVGRSTMPPYWALGYHLCRWHYQSLDQVAGLVDKMKAAGVPQDTQWTDIDVMDRFLDFSWNKDTFPQARMAAWIDKLHANDQHYIPIVDAGISNQVKDDPAYFQGLAMNVFMKDPSNTVYEENVVWPGMVYFPDFFHANATRYWGDQLARYHDSAKWDGIWLDMNEPSSFCYEGGRESGTCSNGDNYVALPYTLSADVQGPFDPYRQPFAPGQRAGNGNLAGMTAALGSHHANSLHYNVHSLYGHSEIIATRAAVDTIRGKRTFILARSTYSGDGQYTAHWLGDNAASWDDMRHGIQGVLKMNMFGVAVVGDDICGFNGDSNKELCVRWHQTAILYPFMRNHNGATKDQSPVDFDAEAATIIAKTIRRRYTLLPYLYTQLYHAHVDGGDMAVRSLAFEFPGDAATAAIDTQYLVGKALLVSPVLAPGATSVSAYFPSGAAWYDLATGAQVQSGGQVTLAAPLDTVPIHVRGGSIVTMQSAAMTTTSARKTPFSLLVAFQGTDVAQDDLYLDSGDSINPVEAGAFTLMQFQADQSSGSIVLSATVASAGYTGPETQLPLTTVQVFGVQGFTDGCSVSVGTDDEDESAVACVYNKETQSLTVTGLSQAINAAFTLTIDPSA</sequence>
<dbReference type="PROSITE" id="PS00129">
    <property type="entry name" value="GLYCOSYL_HYDROL_F31_1"/>
    <property type="match status" value="1"/>
</dbReference>
<dbReference type="Pfam" id="PF21365">
    <property type="entry name" value="Glyco_hydro_31_3rd"/>
    <property type="match status" value="1"/>
</dbReference>
<dbReference type="Pfam" id="PF13802">
    <property type="entry name" value="Gal_mutarotas_2"/>
    <property type="match status" value="1"/>
</dbReference>
<evidence type="ECO:0000256" key="5">
    <source>
        <dbReference type="ARBA" id="ARBA00041343"/>
    </source>
</evidence>
<reference evidence="10" key="1">
    <citation type="submission" date="2019-06" db="EMBL/GenBank/DDBJ databases">
        <title>Genomics analysis of Aphanomyces spp. identifies a new class of oomycete effector associated with host adaptation.</title>
        <authorList>
            <person name="Gaulin E."/>
        </authorList>
    </citation>
    <scope>NUCLEOTIDE SEQUENCE</scope>
    <source>
        <strain evidence="10">CBS 578.67</strain>
    </source>
</reference>
<dbReference type="GO" id="GO:0004553">
    <property type="term" value="F:hydrolase activity, hydrolyzing O-glycosyl compounds"/>
    <property type="evidence" value="ECO:0007669"/>
    <property type="project" value="InterPro"/>
</dbReference>
<keyword evidence="4 6" id="KW-0326">Glycosidase</keyword>
<dbReference type="CDD" id="cd06602">
    <property type="entry name" value="GH31_MGAM_SI_GAA"/>
    <property type="match status" value="1"/>
</dbReference>
<evidence type="ECO:0000313" key="10">
    <source>
        <dbReference type="EMBL" id="KAF0714171.1"/>
    </source>
</evidence>
<comment type="caution">
    <text evidence="10">The sequence shown here is derived from an EMBL/GenBank/DDBJ whole genome shotgun (WGS) entry which is preliminary data.</text>
</comment>
<dbReference type="GO" id="GO:0005975">
    <property type="term" value="P:carbohydrate metabolic process"/>
    <property type="evidence" value="ECO:0007669"/>
    <property type="project" value="InterPro"/>
</dbReference>
<evidence type="ECO:0000256" key="4">
    <source>
        <dbReference type="ARBA" id="ARBA00023295"/>
    </source>
</evidence>